<evidence type="ECO:0000256" key="1">
    <source>
        <dbReference type="SAM" id="SignalP"/>
    </source>
</evidence>
<evidence type="ECO:0000313" key="3">
    <source>
        <dbReference type="Proteomes" id="UP000249299"/>
    </source>
</evidence>
<organism evidence="2 3">
    <name type="scientific">Rhodobium orientis</name>
    <dbReference type="NCBI Taxonomy" id="34017"/>
    <lineage>
        <taxon>Bacteria</taxon>
        <taxon>Pseudomonadati</taxon>
        <taxon>Pseudomonadota</taxon>
        <taxon>Alphaproteobacteria</taxon>
        <taxon>Hyphomicrobiales</taxon>
        <taxon>Rhodobiaceae</taxon>
        <taxon>Rhodobium</taxon>
    </lineage>
</organism>
<reference evidence="2 3" key="1">
    <citation type="submission" date="2017-07" db="EMBL/GenBank/DDBJ databases">
        <title>Draft Genome Sequences of Select Purple Nonsulfur Bacteria.</title>
        <authorList>
            <person name="Lasarre B."/>
            <person name="Mckinlay J.B."/>
        </authorList>
    </citation>
    <scope>NUCLEOTIDE SEQUENCE [LARGE SCALE GENOMIC DNA]</scope>
    <source>
        <strain evidence="2 3">DSM 11290</strain>
    </source>
</reference>
<feature type="chain" id="PRO_5016249831" description="Autotransporter domain-containing protein" evidence="1">
    <location>
        <begin position="26"/>
        <end position="270"/>
    </location>
</feature>
<keyword evidence="3" id="KW-1185">Reference proteome</keyword>
<evidence type="ECO:0000313" key="2">
    <source>
        <dbReference type="EMBL" id="RAI26903.1"/>
    </source>
</evidence>
<dbReference type="Proteomes" id="UP000249299">
    <property type="component" value="Unassembled WGS sequence"/>
</dbReference>
<gene>
    <name evidence="2" type="ORF">CH339_11990</name>
</gene>
<sequence length="270" mass="29477">MSRSPDRLASATVLVGLLASFLSPASDALAGAWTLEKGTGQVIGTFLYSNSPRGFDDKGKVVNIDDYTKAEFSLLMEYGLTSDLTVILTPSFRHASIGDISSSSRLGYTDLGARYRIFQKDGTVLSLQGLARIPGSRRDDILANVGNTDTEYDVRGLFGHSFKIFEKDAFVDAQAGYRYRTNDPANELRLDGTLGVRPHPDLLLLAQTFNTISVSDPQGVFSKTREHKLQLSAVFDINESVSFQVGGLGTVHGKNALRERGVFSGVWIRF</sequence>
<dbReference type="AlphaFoldDB" id="A0A327JNF4"/>
<feature type="signal peptide" evidence="1">
    <location>
        <begin position="1"/>
        <end position="25"/>
    </location>
</feature>
<name>A0A327JNF4_9HYPH</name>
<evidence type="ECO:0008006" key="4">
    <source>
        <dbReference type="Google" id="ProtNLM"/>
    </source>
</evidence>
<accession>A0A327JNF4</accession>
<dbReference type="EMBL" id="NPEV01000024">
    <property type="protein sequence ID" value="RAI26903.1"/>
    <property type="molecule type" value="Genomic_DNA"/>
</dbReference>
<keyword evidence="1" id="KW-0732">Signal</keyword>
<proteinExistence type="predicted"/>
<protein>
    <recommendedName>
        <fullName evidence="4">Autotransporter domain-containing protein</fullName>
    </recommendedName>
</protein>
<comment type="caution">
    <text evidence="2">The sequence shown here is derived from an EMBL/GenBank/DDBJ whole genome shotgun (WGS) entry which is preliminary data.</text>
</comment>